<evidence type="ECO:0000256" key="2">
    <source>
        <dbReference type="ARBA" id="ARBA00007965"/>
    </source>
</evidence>
<feature type="region of interest" description="Disordered" evidence="7">
    <location>
        <begin position="172"/>
        <end position="192"/>
    </location>
</feature>
<name>A0A0J9XKK4_GEOCN</name>
<dbReference type="InterPro" id="IPR002259">
    <property type="entry name" value="Eqnu_transpt"/>
</dbReference>
<dbReference type="PANTHER" id="PTHR10332:SF88">
    <property type="entry name" value="EQUILIBRATIVE NUCLEOSIDE TRANSPORTER 1, ISOFORM A"/>
    <property type="match status" value="1"/>
</dbReference>
<feature type="transmembrane region" description="Helical" evidence="8">
    <location>
        <begin position="363"/>
        <end position="384"/>
    </location>
</feature>
<comment type="subcellular location">
    <subcellularLocation>
        <location evidence="1">Membrane</location>
        <topology evidence="1">Multi-pass membrane protein</topology>
    </subcellularLocation>
</comment>
<evidence type="ECO:0000256" key="1">
    <source>
        <dbReference type="ARBA" id="ARBA00004141"/>
    </source>
</evidence>
<evidence type="ECO:0000256" key="3">
    <source>
        <dbReference type="ARBA" id="ARBA00022448"/>
    </source>
</evidence>
<evidence type="ECO:0000256" key="7">
    <source>
        <dbReference type="SAM" id="MobiDB-lite"/>
    </source>
</evidence>
<feature type="compositionally biased region" description="Low complexity" evidence="7">
    <location>
        <begin position="172"/>
        <end position="181"/>
    </location>
</feature>
<evidence type="ECO:0000256" key="4">
    <source>
        <dbReference type="ARBA" id="ARBA00022692"/>
    </source>
</evidence>
<keyword evidence="6 8" id="KW-0472">Membrane</keyword>
<feature type="transmembrane region" description="Helical" evidence="8">
    <location>
        <begin position="334"/>
        <end position="356"/>
    </location>
</feature>
<feature type="transmembrane region" description="Helical" evidence="8">
    <location>
        <begin position="203"/>
        <end position="224"/>
    </location>
</feature>
<dbReference type="Proteomes" id="UP000242525">
    <property type="component" value="Unassembled WGS sequence"/>
</dbReference>
<comment type="caution">
    <text evidence="9">The sequence shown here is derived from an EMBL/GenBank/DDBJ whole genome shotgun (WGS) entry which is preliminary data.</text>
</comment>
<feature type="transmembrane region" description="Helical" evidence="8">
    <location>
        <begin position="12"/>
        <end position="33"/>
    </location>
</feature>
<evidence type="ECO:0000256" key="5">
    <source>
        <dbReference type="ARBA" id="ARBA00022989"/>
    </source>
</evidence>
<keyword evidence="3" id="KW-0813">Transport</keyword>
<feature type="transmembrane region" description="Helical" evidence="8">
    <location>
        <begin position="48"/>
        <end position="68"/>
    </location>
</feature>
<feature type="transmembrane region" description="Helical" evidence="8">
    <location>
        <begin position="295"/>
        <end position="314"/>
    </location>
</feature>
<dbReference type="EMBL" id="CCBN010000025">
    <property type="protein sequence ID" value="CDO57756.1"/>
    <property type="molecule type" value="Genomic_DNA"/>
</dbReference>
<proteinExistence type="inferred from homology"/>
<feature type="transmembrane region" description="Helical" evidence="8">
    <location>
        <begin position="456"/>
        <end position="478"/>
    </location>
</feature>
<dbReference type="AlphaFoldDB" id="A0A0J9XKK4"/>
<comment type="similarity">
    <text evidence="2">Belongs to the SLC29A/ENT transporter (TC 2.A.57) family.</text>
</comment>
<evidence type="ECO:0000313" key="10">
    <source>
        <dbReference type="Proteomes" id="UP000242525"/>
    </source>
</evidence>
<organism evidence="9 10">
    <name type="scientific">Geotrichum candidum</name>
    <name type="common">Oospora lactis</name>
    <name type="synonym">Dipodascus geotrichum</name>
    <dbReference type="NCBI Taxonomy" id="1173061"/>
    <lineage>
        <taxon>Eukaryota</taxon>
        <taxon>Fungi</taxon>
        <taxon>Dikarya</taxon>
        <taxon>Ascomycota</taxon>
        <taxon>Saccharomycotina</taxon>
        <taxon>Dipodascomycetes</taxon>
        <taxon>Dipodascales</taxon>
        <taxon>Dipodascaceae</taxon>
        <taxon>Geotrichum</taxon>
    </lineage>
</organism>
<evidence type="ECO:0000313" key="9">
    <source>
        <dbReference type="EMBL" id="CDO57756.1"/>
    </source>
</evidence>
<reference evidence="9" key="1">
    <citation type="submission" date="2014-03" db="EMBL/GenBank/DDBJ databases">
        <authorList>
            <person name="Casaregola S."/>
        </authorList>
    </citation>
    <scope>NUCLEOTIDE SEQUENCE [LARGE SCALE GENOMIC DNA]</scope>
    <source>
        <strain evidence="9">CLIB 918</strain>
    </source>
</reference>
<protein>
    <submittedName>
        <fullName evidence="9">Similar to Saccharomyces cerevisiae YAL022C FUN26 Vacuolar membrane transporter with broad nucleoside selectivity</fullName>
    </submittedName>
</protein>
<dbReference type="GO" id="GO:0034257">
    <property type="term" value="F:nicotinamide riboside transmembrane transporter activity"/>
    <property type="evidence" value="ECO:0007669"/>
    <property type="project" value="TreeGrafter"/>
</dbReference>
<dbReference type="OrthoDB" id="46396at2759"/>
<feature type="transmembrane region" description="Helical" evidence="8">
    <location>
        <begin position="113"/>
        <end position="134"/>
    </location>
</feature>
<dbReference type="PIRSF" id="PIRSF016379">
    <property type="entry name" value="ENT"/>
    <property type="match status" value="1"/>
</dbReference>
<dbReference type="GO" id="GO:0015205">
    <property type="term" value="F:nucleobase transmembrane transporter activity"/>
    <property type="evidence" value="ECO:0007669"/>
    <property type="project" value="TreeGrafter"/>
</dbReference>
<sequence length="479" mass="53218">MSTTSKLQYSTFATLGVSFLWPWNSLLLAVPYFNRRLGDYPTLQRTSASNIMLISTLTSSLLFIYFVFKKTKENTNSTAIYSRRIILGELIIALAFVILAVSCLFNTSGNQLLYFFFVMLVIFVATIGTALTQNGSFAVANLFEPIYTQAIMVGQAVAGILPSVVYILSQQGNKSSSSDNNDSGRTEDNTGQEGQRAIYSGSIFFSFIVSSLVSVLALCLYNLLAQKMPERLPSLGNFFSQGRTNIYSMVSLDQTSRARDPSNHPHSDEPEAEILAVPANNAISPFQLVYQRLRIPALNIFLTFSISLLFPVFLPVVKPINSDYDQLIFSSFALFMWNFGDLVGRVICGVGFFAAAPHSSKFYLSYAVARFGFVPLFFLCNINGKGALLNSDLWYMLLQFLFGLTNGHLSTRIMMQASTINHDKYESPRSDSDTFLPLEEPDDERKKAEREATGSFMTLAISLGLTCGSLFSFILVYII</sequence>
<gene>
    <name evidence="9" type="ORF">BN980_GECA25s00164g</name>
</gene>
<feature type="transmembrane region" description="Helical" evidence="8">
    <location>
        <begin position="146"/>
        <end position="168"/>
    </location>
</feature>
<evidence type="ECO:0000256" key="6">
    <source>
        <dbReference type="ARBA" id="ARBA00023136"/>
    </source>
</evidence>
<keyword evidence="5 8" id="KW-1133">Transmembrane helix</keyword>
<dbReference type="Pfam" id="PF01733">
    <property type="entry name" value="Nucleoside_tran"/>
    <property type="match status" value="1"/>
</dbReference>
<keyword evidence="10" id="KW-1185">Reference proteome</keyword>
<evidence type="ECO:0000256" key="8">
    <source>
        <dbReference type="SAM" id="Phobius"/>
    </source>
</evidence>
<dbReference type="GO" id="GO:0000329">
    <property type="term" value="C:fungal-type vacuole membrane"/>
    <property type="evidence" value="ECO:0007669"/>
    <property type="project" value="TreeGrafter"/>
</dbReference>
<feature type="region of interest" description="Disordered" evidence="7">
    <location>
        <begin position="424"/>
        <end position="444"/>
    </location>
</feature>
<dbReference type="GO" id="GO:0005886">
    <property type="term" value="C:plasma membrane"/>
    <property type="evidence" value="ECO:0007669"/>
    <property type="project" value="TreeGrafter"/>
</dbReference>
<accession>A0A0J9XKK4</accession>
<feature type="transmembrane region" description="Helical" evidence="8">
    <location>
        <begin position="89"/>
        <end position="107"/>
    </location>
</feature>
<feature type="transmembrane region" description="Helical" evidence="8">
    <location>
        <begin position="396"/>
        <end position="415"/>
    </location>
</feature>
<keyword evidence="4 8" id="KW-0812">Transmembrane</keyword>
<dbReference type="PANTHER" id="PTHR10332">
    <property type="entry name" value="EQUILIBRATIVE NUCLEOSIDE TRANSPORTER"/>
    <property type="match status" value="1"/>
</dbReference>